<name>A0A087BH67_9BIFI</name>
<dbReference type="InterPro" id="IPR008988">
    <property type="entry name" value="Transcriptional_repressor_C"/>
</dbReference>
<feature type="region of interest" description="Disordered" evidence="2">
    <location>
        <begin position="106"/>
        <end position="131"/>
    </location>
</feature>
<evidence type="ECO:0000313" key="4">
    <source>
        <dbReference type="EMBL" id="KFI70367.1"/>
    </source>
</evidence>
<evidence type="ECO:0000313" key="5">
    <source>
        <dbReference type="Proteomes" id="UP000029060"/>
    </source>
</evidence>
<dbReference type="Proteomes" id="UP000029060">
    <property type="component" value="Unassembled WGS sequence"/>
</dbReference>
<protein>
    <submittedName>
        <fullName evidence="4">FeoA family protein</fullName>
    </submittedName>
</protein>
<dbReference type="GO" id="GO:0046914">
    <property type="term" value="F:transition metal ion binding"/>
    <property type="evidence" value="ECO:0007669"/>
    <property type="project" value="InterPro"/>
</dbReference>
<sequence>MIFSDSDKAMTVLHEHDAESTESIGDRSDAGALDPTLLDCPRGVSVIIAGVDLDERHRFRLCEIGLAPGAMLRVTQKGMFGGRVIAFGSERIALDRDTARAIHVRPMQDPANRAEAPFENDEATDRKACNQ</sequence>
<gene>
    <name evidence="4" type="ORF">BMERY_0860</name>
</gene>
<organism evidence="4 5">
    <name type="scientific">Bifidobacterium merycicum</name>
    <dbReference type="NCBI Taxonomy" id="78345"/>
    <lineage>
        <taxon>Bacteria</taxon>
        <taxon>Bacillati</taxon>
        <taxon>Actinomycetota</taxon>
        <taxon>Actinomycetes</taxon>
        <taxon>Bifidobacteriales</taxon>
        <taxon>Bifidobacteriaceae</taxon>
        <taxon>Bifidobacterium</taxon>
    </lineage>
</organism>
<evidence type="ECO:0000259" key="3">
    <source>
        <dbReference type="SMART" id="SM00899"/>
    </source>
</evidence>
<dbReference type="Pfam" id="PF04023">
    <property type="entry name" value="FeoA"/>
    <property type="match status" value="1"/>
</dbReference>
<evidence type="ECO:0000256" key="2">
    <source>
        <dbReference type="SAM" id="MobiDB-lite"/>
    </source>
</evidence>
<dbReference type="Gene3D" id="2.30.30.90">
    <property type="match status" value="1"/>
</dbReference>
<comment type="caution">
    <text evidence="4">The sequence shown here is derived from an EMBL/GenBank/DDBJ whole genome shotgun (WGS) entry which is preliminary data.</text>
</comment>
<dbReference type="SMART" id="SM00899">
    <property type="entry name" value="FeoA"/>
    <property type="match status" value="1"/>
</dbReference>
<keyword evidence="1" id="KW-0408">Iron</keyword>
<accession>A0A087BH67</accession>
<dbReference type="SUPFAM" id="SSF50037">
    <property type="entry name" value="C-terminal domain of transcriptional repressors"/>
    <property type="match status" value="1"/>
</dbReference>
<dbReference type="InterPro" id="IPR007167">
    <property type="entry name" value="Fe-transptr_FeoA-like"/>
</dbReference>
<feature type="domain" description="Ferrous iron transporter FeoA-like" evidence="3">
    <location>
        <begin position="35"/>
        <end position="106"/>
    </location>
</feature>
<evidence type="ECO:0000256" key="1">
    <source>
        <dbReference type="ARBA" id="ARBA00023004"/>
    </source>
</evidence>
<dbReference type="InterPro" id="IPR038157">
    <property type="entry name" value="FeoA_core_dom"/>
</dbReference>
<dbReference type="RefSeq" id="WP_234356155.1">
    <property type="nucleotide sequence ID" value="NZ_CADAXU010000008.1"/>
</dbReference>
<keyword evidence="5" id="KW-1185">Reference proteome</keyword>
<proteinExistence type="predicted"/>
<dbReference type="AlphaFoldDB" id="A0A087BH67"/>
<reference evidence="4 5" key="1">
    <citation type="submission" date="2014-03" db="EMBL/GenBank/DDBJ databases">
        <title>Genomics of Bifidobacteria.</title>
        <authorList>
            <person name="Ventura M."/>
            <person name="Milani C."/>
            <person name="Lugli G.A."/>
        </authorList>
    </citation>
    <scope>NUCLEOTIDE SEQUENCE [LARGE SCALE GENOMIC DNA]</scope>
    <source>
        <strain evidence="4 5">LMG 11341</strain>
    </source>
</reference>
<dbReference type="EMBL" id="JGZC01000006">
    <property type="protein sequence ID" value="KFI70367.1"/>
    <property type="molecule type" value="Genomic_DNA"/>
</dbReference>
<dbReference type="eggNOG" id="COG1918">
    <property type="taxonomic scope" value="Bacteria"/>
</dbReference>